<keyword evidence="2" id="KW-1185">Reference proteome</keyword>
<evidence type="ECO:0000313" key="2">
    <source>
        <dbReference type="Proteomes" id="UP000680365"/>
    </source>
</evidence>
<evidence type="ECO:0000313" key="1">
    <source>
        <dbReference type="EMBL" id="MBS8122130.1"/>
    </source>
</evidence>
<accession>A0ABS5QLR4</accession>
<organism evidence="1 2">
    <name type="scientific">Candidatus Vampirococcus lugosii</name>
    <dbReference type="NCBI Taxonomy" id="2789015"/>
    <lineage>
        <taxon>Bacteria</taxon>
        <taxon>Candidatus Absconditibacteriota</taxon>
        <taxon>Vampirococcus</taxon>
    </lineage>
</organism>
<dbReference type="EMBL" id="JAEDAM010000044">
    <property type="protein sequence ID" value="MBS8122130.1"/>
    <property type="molecule type" value="Genomic_DNA"/>
</dbReference>
<gene>
    <name evidence="1" type="ORF">VAMP_120n10</name>
</gene>
<comment type="caution">
    <text evidence="1">The sequence shown here is derived from an EMBL/GenBank/DDBJ whole genome shotgun (WGS) entry which is preliminary data.</text>
</comment>
<protein>
    <submittedName>
        <fullName evidence="1">Uncharacterized protein</fullName>
    </submittedName>
</protein>
<name>A0ABS5QLR4_9BACT</name>
<sequence length="336" mass="38558">MKKLYILMLFIIVSLGNLTSISFGATSSTLLNEVYKNIISTAEIPDTFEKFDVLGGVSSINFDQLDSSQKSNALNKLSNESPKSQPTFIDVAILQLRTVQNLEGSLKYFDISDIKVLFQNNDSYNNYLRWENKFTGYQNRQEFVDAFTGYVNLKDVGIGTDIINGLSCKLLDELESSDCSFQKITVKSYDNKLDFYSLKYIIENILEIIDNYVSIYKKLEKINDELDNIGDENTRNYLSNYLSKIFDEGENIDGDREKIGDYLTARINNLQTIIFNIDEQDMNLRGIYNIYLQINHASIGIKKVSSIYKPMIQGNEKKLREGISQNLKSEMRELFD</sequence>
<dbReference type="Proteomes" id="UP000680365">
    <property type="component" value="Unassembled WGS sequence"/>
</dbReference>
<dbReference type="RefSeq" id="WP_213349365.1">
    <property type="nucleotide sequence ID" value="NZ_JAEDAM010000044.1"/>
</dbReference>
<feature type="non-terminal residue" evidence="1">
    <location>
        <position position="336"/>
    </location>
</feature>
<reference evidence="1 2" key="1">
    <citation type="journal article" date="2021" name="Nat. Commun.">
        <title>Reductive evolution and unique predatory mode in the CPR bacterium Vampirococcus lugosii.</title>
        <authorList>
            <person name="Moreira D."/>
            <person name="Zivanovic Y."/>
            <person name="Lopez-Archilla A.I."/>
            <person name="Iniesto M."/>
            <person name="Lopez-Garcia P."/>
        </authorList>
    </citation>
    <scope>NUCLEOTIDE SEQUENCE [LARGE SCALE GENOMIC DNA]</scope>
    <source>
        <strain evidence="1">Chiprana</strain>
    </source>
</reference>
<proteinExistence type="predicted"/>